<feature type="transmembrane region" description="Helical" evidence="1">
    <location>
        <begin position="116"/>
        <end position="139"/>
    </location>
</feature>
<organism evidence="2 3">
    <name type="scientific">Snodgrassella alvi</name>
    <dbReference type="NCBI Taxonomy" id="1196083"/>
    <lineage>
        <taxon>Bacteria</taxon>
        <taxon>Pseudomonadati</taxon>
        <taxon>Pseudomonadota</taxon>
        <taxon>Betaproteobacteria</taxon>
        <taxon>Neisseriales</taxon>
        <taxon>Neisseriaceae</taxon>
        <taxon>Snodgrassella</taxon>
    </lineage>
</organism>
<feature type="transmembrane region" description="Helical" evidence="1">
    <location>
        <begin position="190"/>
        <end position="213"/>
    </location>
</feature>
<evidence type="ECO:0000313" key="2">
    <source>
        <dbReference type="EMBL" id="PIT39684.1"/>
    </source>
</evidence>
<feature type="transmembrane region" description="Helical" evidence="1">
    <location>
        <begin position="264"/>
        <end position="291"/>
    </location>
</feature>
<feature type="transmembrane region" description="Helical" evidence="1">
    <location>
        <begin position="312"/>
        <end position="334"/>
    </location>
</feature>
<keyword evidence="1" id="KW-0812">Transmembrane</keyword>
<accession>A0A2N9X7I2</accession>
<evidence type="ECO:0000313" key="3">
    <source>
        <dbReference type="Proteomes" id="UP000230202"/>
    </source>
</evidence>
<feature type="transmembrane region" description="Helical" evidence="1">
    <location>
        <begin position="53"/>
        <end position="78"/>
    </location>
</feature>
<evidence type="ECO:0000256" key="1">
    <source>
        <dbReference type="SAM" id="Phobius"/>
    </source>
</evidence>
<feature type="transmembrane region" description="Helical" evidence="1">
    <location>
        <begin position="21"/>
        <end position="41"/>
    </location>
</feature>
<gene>
    <name evidence="2" type="ORF">BHC54_04985</name>
</gene>
<keyword evidence="3" id="KW-1185">Reference proteome</keyword>
<comment type="caution">
    <text evidence="2">The sequence shown here is derived from an EMBL/GenBank/DDBJ whole genome shotgun (WGS) entry which is preliminary data.</text>
</comment>
<dbReference type="Pfam" id="PF16980">
    <property type="entry name" value="CitMHS_2"/>
    <property type="match status" value="1"/>
</dbReference>
<sequence>MGFFIPATVLAAGLPANELSLWWCLPFIGVLLSIAVSPLLIPHLWHHHSGKIIAIWCCIFLLPLCWQFSIMTCVSLVLHTLLQEYLPFMLLLLALYTLSGGIVIRNNGIGSVKLNVLLLASGTVLAGLMGTTGASMLLIRPILRANAQRRYRVHIVVFFIFLVANIGGGLTPLGDPPLFLGFLKGVGFQWTISNMILPVLLNTVLLLGVFTLIDQFLWLRETKTSTLPQPYNASWRIEGKINLLFLLAVIVIILLSGLCKNFPIWQFFGIEISLIACIRDGLLLLITLCGLKYTPSALRQQNEFNWAPMQEVGKLFIGIFITIAPVMAILQLGSDGQFKPLVNLIHHNGAPVNTLYFWMSGVLSGFLDNAPTYLVFFNLAGGEAQLLMLQFSKTLLAISMGSVFMGALSYIGNAPNLMIKSIAEQQHIAMPSFFGYMGWSLTILIPLFIVDTLLFF</sequence>
<dbReference type="EMBL" id="MEIL01000026">
    <property type="protein sequence ID" value="PIT39684.1"/>
    <property type="molecule type" value="Genomic_DNA"/>
</dbReference>
<keyword evidence="1" id="KW-0472">Membrane</keyword>
<proteinExistence type="predicted"/>
<feature type="transmembrane region" description="Helical" evidence="1">
    <location>
        <begin position="85"/>
        <end position="104"/>
    </location>
</feature>
<reference evidence="2" key="1">
    <citation type="journal article" date="2017" name="MBio">
        <title>Type VI secretion-mediated competition in the bee gut microbiome.</title>
        <authorList>
            <person name="Steele M.I."/>
            <person name="Kwong W.K."/>
            <person name="Powell J.E."/>
            <person name="Whiteley M."/>
            <person name="Moran N.A."/>
        </authorList>
    </citation>
    <scope>NUCLEOTIDE SEQUENCE [LARGE SCALE GENOMIC DNA]</scope>
    <source>
        <strain evidence="2">WkB273</strain>
    </source>
</reference>
<feature type="transmembrane region" description="Helical" evidence="1">
    <location>
        <begin position="151"/>
        <end position="170"/>
    </location>
</feature>
<dbReference type="InterPro" id="IPR031566">
    <property type="entry name" value="CitMHS_2"/>
</dbReference>
<feature type="transmembrane region" description="Helical" evidence="1">
    <location>
        <begin position="354"/>
        <end position="379"/>
    </location>
</feature>
<dbReference type="AlphaFoldDB" id="A0A2N9X7I2"/>
<name>A0A2N9X7I2_9NEIS</name>
<feature type="transmembrane region" description="Helical" evidence="1">
    <location>
        <begin position="433"/>
        <end position="455"/>
    </location>
</feature>
<keyword evidence="1" id="KW-1133">Transmembrane helix</keyword>
<dbReference type="Proteomes" id="UP000230202">
    <property type="component" value="Unassembled WGS sequence"/>
</dbReference>
<feature type="transmembrane region" description="Helical" evidence="1">
    <location>
        <begin position="241"/>
        <end position="258"/>
    </location>
</feature>
<feature type="transmembrane region" description="Helical" evidence="1">
    <location>
        <begin position="391"/>
        <end position="413"/>
    </location>
</feature>
<protein>
    <submittedName>
        <fullName evidence="2">Sodium:proton antiporter</fullName>
    </submittedName>
</protein>